<dbReference type="Proteomes" id="UP000184510">
    <property type="component" value="Unassembled WGS sequence"/>
</dbReference>
<dbReference type="RefSeq" id="WP_143157851.1">
    <property type="nucleotide sequence ID" value="NZ_FQYR01000002.1"/>
</dbReference>
<evidence type="ECO:0000313" key="2">
    <source>
        <dbReference type="Proteomes" id="UP000184510"/>
    </source>
</evidence>
<gene>
    <name evidence="1" type="ORF">SAMN02745181_0427</name>
</gene>
<evidence type="ECO:0000313" key="1">
    <source>
        <dbReference type="EMBL" id="SHI57784.1"/>
    </source>
</evidence>
<sequence>MKHSLIFSGFSLCILSVSCKPSEPTAEKSSCCHEPASHEEKAVSTPGELATLAEAIKEIHFRSVSIDSYSAVDVSLADAVKPLEKKYNDQIGGFDSKLKLKFVVHGADEQKLTLVVKNMDLYHVLDILCIQSQYSYLINEETMEILFLPITD</sequence>
<accession>A0A1M6CAG1</accession>
<evidence type="ECO:0008006" key="3">
    <source>
        <dbReference type="Google" id="ProtNLM"/>
    </source>
</evidence>
<dbReference type="AlphaFoldDB" id="A0A1M6CAG1"/>
<proteinExistence type="predicted"/>
<dbReference type="InParanoid" id="A0A1M6CAG1"/>
<name>A0A1M6CAG1_9BACT</name>
<protein>
    <recommendedName>
        <fullName evidence="3">Lipoprotein</fullName>
    </recommendedName>
</protein>
<keyword evidence="2" id="KW-1185">Reference proteome</keyword>
<organism evidence="1 2">
    <name type="scientific">Rubritalea squalenifaciens DSM 18772</name>
    <dbReference type="NCBI Taxonomy" id="1123071"/>
    <lineage>
        <taxon>Bacteria</taxon>
        <taxon>Pseudomonadati</taxon>
        <taxon>Verrucomicrobiota</taxon>
        <taxon>Verrucomicrobiia</taxon>
        <taxon>Verrucomicrobiales</taxon>
        <taxon>Rubritaleaceae</taxon>
        <taxon>Rubritalea</taxon>
    </lineage>
</organism>
<reference evidence="1 2" key="1">
    <citation type="submission" date="2016-11" db="EMBL/GenBank/DDBJ databases">
        <authorList>
            <person name="Jaros S."/>
            <person name="Januszkiewicz K."/>
            <person name="Wedrychowicz H."/>
        </authorList>
    </citation>
    <scope>NUCLEOTIDE SEQUENCE [LARGE SCALE GENOMIC DNA]</scope>
    <source>
        <strain evidence="1 2">DSM 18772</strain>
    </source>
</reference>
<dbReference type="PROSITE" id="PS51257">
    <property type="entry name" value="PROKAR_LIPOPROTEIN"/>
    <property type="match status" value="1"/>
</dbReference>
<dbReference type="EMBL" id="FQYR01000002">
    <property type="protein sequence ID" value="SHI57784.1"/>
    <property type="molecule type" value="Genomic_DNA"/>
</dbReference>
<dbReference type="STRING" id="1123071.SAMN02745181_0427"/>